<dbReference type="FunFam" id="3.40.50.300:FF:000163">
    <property type="entry name" value="Multidrug resistance-associated protein member 4"/>
    <property type="match status" value="1"/>
</dbReference>
<evidence type="ECO:0000259" key="12">
    <source>
        <dbReference type="PROSITE" id="PS50929"/>
    </source>
</evidence>
<dbReference type="SUPFAM" id="SSF90123">
    <property type="entry name" value="ABC transporter transmembrane region"/>
    <property type="match status" value="1"/>
</dbReference>
<dbReference type="InterPro" id="IPR027417">
    <property type="entry name" value="P-loop_NTPase"/>
</dbReference>
<evidence type="ECO:0000256" key="1">
    <source>
        <dbReference type="ARBA" id="ARBA00004141"/>
    </source>
</evidence>
<name>A0A7I8W8K7_9ANNE</name>
<keyword evidence="3" id="KW-0813">Transport</keyword>
<protein>
    <submittedName>
        <fullName evidence="13">DgyrCDS12463</fullName>
    </submittedName>
</protein>
<evidence type="ECO:0000256" key="9">
    <source>
        <dbReference type="ARBA" id="ARBA00023136"/>
    </source>
</evidence>
<evidence type="ECO:0000313" key="13">
    <source>
        <dbReference type="EMBL" id="CAD5124166.1"/>
    </source>
</evidence>
<dbReference type="PROSITE" id="PS50929">
    <property type="entry name" value="ABC_TM1F"/>
    <property type="match status" value="1"/>
</dbReference>
<dbReference type="Pfam" id="PF00005">
    <property type="entry name" value="ABC_tran"/>
    <property type="match status" value="2"/>
</dbReference>
<proteinExistence type="inferred from homology"/>
<dbReference type="PROSITE" id="PS00211">
    <property type="entry name" value="ABC_TRANSPORTER_1"/>
    <property type="match status" value="2"/>
</dbReference>
<dbReference type="SUPFAM" id="SSF52540">
    <property type="entry name" value="P-loop containing nucleoside triphosphate hydrolases"/>
    <property type="match status" value="2"/>
</dbReference>
<dbReference type="FunFam" id="3.40.50.300:FF:000973">
    <property type="entry name" value="Multidrug resistance-associated protein 4"/>
    <property type="match status" value="1"/>
</dbReference>
<feature type="domain" description="ABC transmembrane type-1" evidence="12">
    <location>
        <begin position="553"/>
        <end position="790"/>
    </location>
</feature>
<evidence type="ECO:0000259" key="11">
    <source>
        <dbReference type="PROSITE" id="PS50893"/>
    </source>
</evidence>
<dbReference type="GO" id="GO:0005524">
    <property type="term" value="F:ATP binding"/>
    <property type="evidence" value="ECO:0007669"/>
    <property type="project" value="UniProtKB-KW"/>
</dbReference>
<dbReference type="PANTHER" id="PTHR24223:SF456">
    <property type="entry name" value="MULTIDRUG RESISTANCE-ASSOCIATED PROTEIN LETHAL(2)03659"/>
    <property type="match status" value="1"/>
</dbReference>
<feature type="transmembrane region" description="Helical" evidence="10">
    <location>
        <begin position="653"/>
        <end position="672"/>
    </location>
</feature>
<sequence length="1065" mass="121485">MSIPHPYVNSNWFTKFTFCWVNKVIGKDDWMERISKYEKLPDHCAADLHKKMDKILRKKDNTLRYSVMLGIMRFCLVDFLVSLLFKFIGDVLVISFAFLIRSLITDIQKTTNYLTYIKAGVIAPLNAISFVIQRYSVYRMEETVLFLVSLQCVLASRQGSMRYRIAKQTDKRVNTMNEVLSGMQAIKMLVWERHFISVIQTLRKKEIFKIFVSFMMRVFYKVIGLIMALEAPCFLMFPEALFFASECTASMKRVQIMLTELDHHGIGSEKKTEVLDEKDILSIQNLHTGWMNYGKKGKTENFLQNIEFQSGKKRLIGISGAVGSGKSTLLLAILGEINALRGKTSVTSSISYMPQESWLFHDTIRENILFGETYDEKRYREVLKACSLQKDIEAQAFGDLTLVGEKGFMLSGGQKARISLARAIYRKADLYLLDDPLSAVDRHVAKELMEECVLGFLKDKYVILVSHQVDCLKQVDILYEMSNGKLKEINRESVKSNDDEEKHVKDVELSSTENFIVEESREQGFSGLKTYIKILSHYLGKTWDDTITKLYPLFTIVCLIIVLDFARQATFFINVALCSVNFHNRMFKKIMTVPLRFFHTNPKGRILNRFARDLGFVDTLLGPLLDDCVTWFGATLFAIGLAISSVYLLSIPFLAILGCMIFIFLKITPYISQLKRLEAIERSPIFDHVDNTIHGLVSIRTFKRQKDFMKKFYEFSDTHTKVAFLLLNLYRFIQLAYGSLLVLFLFFATLACAYFAKYIHPAIAALALTYLNMFITPTQFAFRVLSDLESAMTSVERISEYTKLQSEDSIQKKKCIIPPHWPTSGGLVFNNLSYKYEESLPYVLHSVDLKIKSSQKIGIVGRTGAGKSSILSALFQLAQPEGEILFDHVNILKDVPLRKARSAISAIPQDPFLFSGSFRENLDPFEEYTDEEIWMSLNKVQMSDKLLSKYDQLESKVAEFGKNLSVGEKQLICLARALLKKSYVIVIDEGTANIDNHTDAVIQTVLRENFSECTMLVIAHRLNTIMDCDKIAVLDSGKVVEFGSASELLSKKGAFYDLVNVGLNK</sequence>
<dbReference type="GO" id="GO:0016020">
    <property type="term" value="C:membrane"/>
    <property type="evidence" value="ECO:0007669"/>
    <property type="project" value="UniProtKB-SubCell"/>
</dbReference>
<keyword evidence="4 10" id="KW-0812">Transmembrane</keyword>
<feature type="domain" description="ABC transporter" evidence="11">
    <location>
        <begin position="827"/>
        <end position="1061"/>
    </location>
</feature>
<evidence type="ECO:0000256" key="7">
    <source>
        <dbReference type="ARBA" id="ARBA00022840"/>
    </source>
</evidence>
<dbReference type="Pfam" id="PF00664">
    <property type="entry name" value="ABC_membrane"/>
    <property type="match status" value="1"/>
</dbReference>
<comment type="subcellular location">
    <subcellularLocation>
        <location evidence="1">Membrane</location>
        <topology evidence="1">Multi-pass membrane protein</topology>
    </subcellularLocation>
</comment>
<reference evidence="13 14" key="1">
    <citation type="submission" date="2020-08" db="EMBL/GenBank/DDBJ databases">
        <authorList>
            <person name="Hejnol A."/>
        </authorList>
    </citation>
    <scope>NUCLEOTIDE SEQUENCE [LARGE SCALE GENOMIC DNA]</scope>
</reference>
<dbReference type="InterPro" id="IPR050173">
    <property type="entry name" value="ABC_transporter_C-like"/>
</dbReference>
<evidence type="ECO:0000256" key="6">
    <source>
        <dbReference type="ARBA" id="ARBA00022741"/>
    </source>
</evidence>
<gene>
    <name evidence="13" type="ORF">DGYR_LOCUS11747</name>
</gene>
<dbReference type="PANTHER" id="PTHR24223">
    <property type="entry name" value="ATP-BINDING CASSETTE SUB-FAMILY C"/>
    <property type="match status" value="1"/>
</dbReference>
<keyword evidence="6" id="KW-0547">Nucleotide-binding</keyword>
<evidence type="ECO:0000256" key="10">
    <source>
        <dbReference type="SAM" id="Phobius"/>
    </source>
</evidence>
<dbReference type="PROSITE" id="PS50893">
    <property type="entry name" value="ABC_TRANSPORTER_2"/>
    <property type="match status" value="2"/>
</dbReference>
<dbReference type="GO" id="GO:0140359">
    <property type="term" value="F:ABC-type transporter activity"/>
    <property type="evidence" value="ECO:0007669"/>
    <property type="project" value="InterPro"/>
</dbReference>
<feature type="transmembrane region" description="Helical" evidence="10">
    <location>
        <begin position="87"/>
        <end position="104"/>
    </location>
</feature>
<evidence type="ECO:0000256" key="3">
    <source>
        <dbReference type="ARBA" id="ARBA00022448"/>
    </source>
</evidence>
<dbReference type="InterPro" id="IPR044726">
    <property type="entry name" value="ABCC_6TM_D2"/>
</dbReference>
<feature type="domain" description="ABC transporter" evidence="11">
    <location>
        <begin position="281"/>
        <end position="508"/>
    </location>
</feature>
<dbReference type="Gene3D" id="3.40.50.300">
    <property type="entry name" value="P-loop containing nucleotide triphosphate hydrolases"/>
    <property type="match status" value="2"/>
</dbReference>
<feature type="transmembrane region" description="Helical" evidence="10">
    <location>
        <begin position="762"/>
        <end position="782"/>
    </location>
</feature>
<dbReference type="InterPro" id="IPR011527">
    <property type="entry name" value="ABC1_TM_dom"/>
</dbReference>
<dbReference type="SMART" id="SM00382">
    <property type="entry name" value="AAA"/>
    <property type="match status" value="2"/>
</dbReference>
<evidence type="ECO:0000256" key="8">
    <source>
        <dbReference type="ARBA" id="ARBA00022989"/>
    </source>
</evidence>
<keyword evidence="7" id="KW-0067">ATP-binding</keyword>
<feature type="transmembrane region" description="Helical" evidence="10">
    <location>
        <begin position="218"/>
        <end position="237"/>
    </location>
</feature>
<dbReference type="OrthoDB" id="6500128at2759"/>
<dbReference type="InterPro" id="IPR003593">
    <property type="entry name" value="AAA+_ATPase"/>
</dbReference>
<feature type="transmembrane region" description="Helical" evidence="10">
    <location>
        <begin position="735"/>
        <end position="756"/>
    </location>
</feature>
<evidence type="ECO:0000256" key="4">
    <source>
        <dbReference type="ARBA" id="ARBA00022692"/>
    </source>
</evidence>
<evidence type="ECO:0000256" key="2">
    <source>
        <dbReference type="ARBA" id="ARBA00009726"/>
    </source>
</evidence>
<dbReference type="Proteomes" id="UP000549394">
    <property type="component" value="Unassembled WGS sequence"/>
</dbReference>
<comment type="caution">
    <text evidence="13">The sequence shown here is derived from an EMBL/GenBank/DDBJ whole genome shotgun (WGS) entry which is preliminary data.</text>
</comment>
<evidence type="ECO:0000313" key="14">
    <source>
        <dbReference type="Proteomes" id="UP000549394"/>
    </source>
</evidence>
<comment type="similarity">
    <text evidence="2">Belongs to the ABC transporter superfamily. ABCC family. Conjugate transporter (TC 3.A.1.208) subfamily.</text>
</comment>
<keyword evidence="9 10" id="KW-0472">Membrane</keyword>
<keyword evidence="8 10" id="KW-1133">Transmembrane helix</keyword>
<dbReference type="CDD" id="cd18580">
    <property type="entry name" value="ABC_6TM_ABCC_D2"/>
    <property type="match status" value="1"/>
</dbReference>
<dbReference type="CDD" id="cd03244">
    <property type="entry name" value="ABCC_MRP_domain2"/>
    <property type="match status" value="1"/>
</dbReference>
<dbReference type="Gene3D" id="1.20.1560.10">
    <property type="entry name" value="ABC transporter type 1, transmembrane domain"/>
    <property type="match status" value="2"/>
</dbReference>
<keyword evidence="5" id="KW-0677">Repeat</keyword>
<feature type="transmembrane region" description="Helical" evidence="10">
    <location>
        <begin position="550"/>
        <end position="582"/>
    </location>
</feature>
<organism evidence="13 14">
    <name type="scientific">Dimorphilus gyrociliatus</name>
    <dbReference type="NCBI Taxonomy" id="2664684"/>
    <lineage>
        <taxon>Eukaryota</taxon>
        <taxon>Metazoa</taxon>
        <taxon>Spiralia</taxon>
        <taxon>Lophotrochozoa</taxon>
        <taxon>Annelida</taxon>
        <taxon>Polychaeta</taxon>
        <taxon>Polychaeta incertae sedis</taxon>
        <taxon>Dinophilidae</taxon>
        <taxon>Dimorphilus</taxon>
    </lineage>
</organism>
<dbReference type="EMBL" id="CAJFCJ010000020">
    <property type="protein sequence ID" value="CAD5124166.1"/>
    <property type="molecule type" value="Genomic_DNA"/>
</dbReference>
<dbReference type="AlphaFoldDB" id="A0A7I8W8K7"/>
<dbReference type="GO" id="GO:0016887">
    <property type="term" value="F:ATP hydrolysis activity"/>
    <property type="evidence" value="ECO:0007669"/>
    <property type="project" value="InterPro"/>
</dbReference>
<evidence type="ECO:0000256" key="5">
    <source>
        <dbReference type="ARBA" id="ARBA00022737"/>
    </source>
</evidence>
<accession>A0A7I8W8K7</accession>
<dbReference type="InterPro" id="IPR036640">
    <property type="entry name" value="ABC1_TM_sf"/>
</dbReference>
<dbReference type="InterPro" id="IPR017871">
    <property type="entry name" value="ABC_transporter-like_CS"/>
</dbReference>
<dbReference type="CDD" id="cd03250">
    <property type="entry name" value="ABCC_MRP_domain1"/>
    <property type="match status" value="1"/>
</dbReference>
<keyword evidence="14" id="KW-1185">Reference proteome</keyword>
<dbReference type="InterPro" id="IPR003439">
    <property type="entry name" value="ABC_transporter-like_ATP-bd"/>
</dbReference>
<feature type="transmembrane region" description="Helical" evidence="10">
    <location>
        <begin position="116"/>
        <end position="137"/>
    </location>
</feature>